<dbReference type="EMBL" id="MNTG01000043">
    <property type="protein sequence ID" value="OLA36617.1"/>
    <property type="molecule type" value="Genomic_DNA"/>
</dbReference>
<dbReference type="Proteomes" id="UP000186777">
    <property type="component" value="Unassembled WGS sequence"/>
</dbReference>
<keyword evidence="3 8" id="KW-1134">Transmembrane beta strand</keyword>
<protein>
    <recommendedName>
        <fullName evidence="14">TonB-dependent siderophore receptor</fullName>
    </recommendedName>
</protein>
<sequence>MSFNLAEIVVHGQRYIAGEFVRATSNVGILGEQDAMKSPISTTTISEKAVGSFLSSTEGLSKTLSLVPSVVKTYDAAVDCVSIRGFADDGRGFVINGIPGMQAMTRQSSNYIESVDVIEGPATGINGSGMANRSGGTISINSKKALMDEDTRKIGIKYHSKGAHEEYIDFGTRLGEDKSYGVRINASNTNGERSIENWNLKQKNIYINLDQETTNSKTNFMFGYTDTDSSGRPYGLTVSSKFVGNALPSAPDGKINTNPTWRRDKNTNLVMTLNHEQKINDHLKAFLNAGHFKQDWYYYVGFDKTLLNEAGDYSAVSDNYSLLEKRDYAQIGLKGDFKTGDLKHEWVAGVDRMWHYYGGPSGFKEESGWTGNIYHPNTDSFAPPTFAQSDAYYGTHARISGWSVMDSITTGNEKLNILVGLNGKSIAKDSYRPNGSHNKQTGDYYDVSPSFGINYTFDPRVAVYANHTEEFVEGGIVGSKYQNHGTTLDPYKTKQNEIGVKFKTGDFFHKVSYFDIKKANAVDVTKPGFTKPFLLADGEARHKGFEYTATGTLAEKWNLIGGFMHLNAKQKTTSAATNGKRPNGVPEWSANLGVEYKANDDFSVLMRGNYVGSSFVRNEQYGVPSYFTLDAGVNYKTSLNSTPVTLRAMCYNVTDKKYWAPSGNTLHFGGPRTFMLSAEFDI</sequence>
<evidence type="ECO:0000256" key="9">
    <source>
        <dbReference type="RuleBase" id="RU003357"/>
    </source>
</evidence>
<dbReference type="InterPro" id="IPR000531">
    <property type="entry name" value="Beta-barrel_TonB"/>
</dbReference>
<dbReference type="Pfam" id="PF00593">
    <property type="entry name" value="TonB_dep_Rec_b-barrel"/>
    <property type="match status" value="1"/>
</dbReference>
<keyword evidence="7 8" id="KW-0998">Cell outer membrane</keyword>
<name>A0A1Q6R2P3_9FIRM</name>
<dbReference type="SUPFAM" id="SSF56935">
    <property type="entry name" value="Porins"/>
    <property type="match status" value="1"/>
</dbReference>
<dbReference type="RefSeq" id="WP_303680337.1">
    <property type="nucleotide sequence ID" value="NZ_MNTG01000043.1"/>
</dbReference>
<evidence type="ECO:0000256" key="8">
    <source>
        <dbReference type="PROSITE-ProRule" id="PRU01360"/>
    </source>
</evidence>
<keyword evidence="4 8" id="KW-0812">Transmembrane</keyword>
<evidence type="ECO:0000313" key="13">
    <source>
        <dbReference type="Proteomes" id="UP000186777"/>
    </source>
</evidence>
<reference evidence="12 13" key="1">
    <citation type="journal article" date="2016" name="Nat. Biotechnol.">
        <title>Measurement of bacterial replication rates in microbial communities.</title>
        <authorList>
            <person name="Brown C.T."/>
            <person name="Olm M.R."/>
            <person name="Thomas B.C."/>
            <person name="Banfield J.F."/>
        </authorList>
    </citation>
    <scope>NUCLEOTIDE SEQUENCE [LARGE SCALE GENOMIC DNA]</scope>
    <source>
        <strain evidence="12">46_33</strain>
    </source>
</reference>
<dbReference type="GO" id="GO:0009279">
    <property type="term" value="C:cell outer membrane"/>
    <property type="evidence" value="ECO:0007669"/>
    <property type="project" value="UniProtKB-SubCell"/>
</dbReference>
<feature type="domain" description="TonB-dependent receptor-like beta-barrel" evidence="10">
    <location>
        <begin position="214"/>
        <end position="653"/>
    </location>
</feature>
<dbReference type="InterPro" id="IPR037066">
    <property type="entry name" value="Plug_dom_sf"/>
</dbReference>
<evidence type="ECO:0000259" key="11">
    <source>
        <dbReference type="Pfam" id="PF07715"/>
    </source>
</evidence>
<dbReference type="GO" id="GO:0015344">
    <property type="term" value="F:siderophore uptake transmembrane transporter activity"/>
    <property type="evidence" value="ECO:0007669"/>
    <property type="project" value="TreeGrafter"/>
</dbReference>
<gene>
    <name evidence="12" type="ORF">BHW43_09270</name>
</gene>
<dbReference type="Gene3D" id="2.40.170.20">
    <property type="entry name" value="TonB-dependent receptor, beta-barrel domain"/>
    <property type="match status" value="1"/>
</dbReference>
<evidence type="ECO:0000256" key="5">
    <source>
        <dbReference type="ARBA" id="ARBA00023077"/>
    </source>
</evidence>
<keyword evidence="5 9" id="KW-0798">TonB box</keyword>
<dbReference type="STRING" id="626940.BHW43_09270"/>
<evidence type="ECO:0000256" key="7">
    <source>
        <dbReference type="ARBA" id="ARBA00023237"/>
    </source>
</evidence>
<evidence type="ECO:0000256" key="6">
    <source>
        <dbReference type="ARBA" id="ARBA00023136"/>
    </source>
</evidence>
<evidence type="ECO:0000256" key="1">
    <source>
        <dbReference type="ARBA" id="ARBA00004571"/>
    </source>
</evidence>
<dbReference type="InterPro" id="IPR036942">
    <property type="entry name" value="Beta-barrel_TonB_sf"/>
</dbReference>
<dbReference type="PROSITE" id="PS52016">
    <property type="entry name" value="TONB_DEPENDENT_REC_3"/>
    <property type="match status" value="1"/>
</dbReference>
<dbReference type="Pfam" id="PF07715">
    <property type="entry name" value="Plug"/>
    <property type="match status" value="1"/>
</dbReference>
<comment type="subcellular location">
    <subcellularLocation>
        <location evidence="1 8">Cell outer membrane</location>
        <topology evidence="1 8">Multi-pass membrane protein</topology>
    </subcellularLocation>
</comment>
<organism evidence="12 13">
    <name type="scientific">Phascolarctobacterium succinatutens</name>
    <dbReference type="NCBI Taxonomy" id="626940"/>
    <lineage>
        <taxon>Bacteria</taxon>
        <taxon>Bacillati</taxon>
        <taxon>Bacillota</taxon>
        <taxon>Negativicutes</taxon>
        <taxon>Acidaminococcales</taxon>
        <taxon>Acidaminococcaceae</taxon>
        <taxon>Phascolarctobacterium</taxon>
    </lineage>
</organism>
<dbReference type="CDD" id="cd01347">
    <property type="entry name" value="ligand_gated_channel"/>
    <property type="match status" value="1"/>
</dbReference>
<proteinExistence type="inferred from homology"/>
<comment type="similarity">
    <text evidence="8 9">Belongs to the TonB-dependent receptor family.</text>
</comment>
<keyword evidence="6 8" id="KW-0472">Membrane</keyword>
<evidence type="ECO:0000313" key="12">
    <source>
        <dbReference type="EMBL" id="OLA36617.1"/>
    </source>
</evidence>
<dbReference type="InterPro" id="IPR012910">
    <property type="entry name" value="Plug_dom"/>
</dbReference>
<comment type="caution">
    <text evidence="12">The sequence shown here is derived from an EMBL/GenBank/DDBJ whole genome shotgun (WGS) entry which is preliminary data.</text>
</comment>
<evidence type="ECO:0000259" key="10">
    <source>
        <dbReference type="Pfam" id="PF00593"/>
    </source>
</evidence>
<dbReference type="AlphaFoldDB" id="A0A1Q6R2P3"/>
<dbReference type="Gene3D" id="2.170.130.10">
    <property type="entry name" value="TonB-dependent receptor, plug domain"/>
    <property type="match status" value="1"/>
</dbReference>
<keyword evidence="2 8" id="KW-0813">Transport</keyword>
<dbReference type="PANTHER" id="PTHR32552">
    <property type="entry name" value="FERRICHROME IRON RECEPTOR-RELATED"/>
    <property type="match status" value="1"/>
</dbReference>
<evidence type="ECO:0000256" key="4">
    <source>
        <dbReference type="ARBA" id="ARBA00022692"/>
    </source>
</evidence>
<dbReference type="InterPro" id="IPR039426">
    <property type="entry name" value="TonB-dep_rcpt-like"/>
</dbReference>
<dbReference type="PANTHER" id="PTHR32552:SF82">
    <property type="entry name" value="FCUA PROTEIN"/>
    <property type="match status" value="1"/>
</dbReference>
<accession>A0A1Q6R2P3</accession>
<evidence type="ECO:0008006" key="14">
    <source>
        <dbReference type="Google" id="ProtNLM"/>
    </source>
</evidence>
<evidence type="ECO:0000256" key="3">
    <source>
        <dbReference type="ARBA" id="ARBA00022452"/>
    </source>
</evidence>
<evidence type="ECO:0000256" key="2">
    <source>
        <dbReference type="ARBA" id="ARBA00022448"/>
    </source>
</evidence>
<feature type="domain" description="TonB-dependent receptor plug" evidence="11">
    <location>
        <begin position="35"/>
        <end position="131"/>
    </location>
</feature>